<protein>
    <recommendedName>
        <fullName evidence="4">Carbohydrate kinase PfkB domain-containing protein</fullName>
    </recommendedName>
</protein>
<dbReference type="Proteomes" id="UP001321498">
    <property type="component" value="Chromosome"/>
</dbReference>
<dbReference type="SUPFAM" id="SSF53613">
    <property type="entry name" value="Ribokinase-like"/>
    <property type="match status" value="1"/>
</dbReference>
<keyword evidence="6" id="KW-1185">Reference proteome</keyword>
<reference evidence="6" key="1">
    <citation type="journal article" date="2019" name="Int. J. Syst. Evol. Microbiol.">
        <title>The Global Catalogue of Microorganisms (GCM) 10K type strain sequencing project: providing services to taxonomists for standard genome sequencing and annotation.</title>
        <authorList>
            <consortium name="The Broad Institute Genomics Platform"/>
            <consortium name="The Broad Institute Genome Sequencing Center for Infectious Disease"/>
            <person name="Wu L."/>
            <person name="Ma J."/>
        </authorList>
    </citation>
    <scope>NUCLEOTIDE SEQUENCE [LARGE SCALE GENOMIC DNA]</scope>
    <source>
        <strain evidence="6">NBRC 108725</strain>
    </source>
</reference>
<gene>
    <name evidence="5" type="ORF">GCM10025866_36090</name>
</gene>
<dbReference type="PANTHER" id="PTHR43085">
    <property type="entry name" value="HEXOKINASE FAMILY MEMBER"/>
    <property type="match status" value="1"/>
</dbReference>
<dbReference type="InterPro" id="IPR029056">
    <property type="entry name" value="Ribokinase-like"/>
</dbReference>
<name>A0ABM8GH62_9MICO</name>
<dbReference type="PANTHER" id="PTHR43085:SF57">
    <property type="entry name" value="CARBOHYDRATE KINASE PFKB DOMAIN-CONTAINING PROTEIN"/>
    <property type="match status" value="1"/>
</dbReference>
<keyword evidence="3" id="KW-0418">Kinase</keyword>
<evidence type="ECO:0000313" key="6">
    <source>
        <dbReference type="Proteomes" id="UP001321498"/>
    </source>
</evidence>
<comment type="similarity">
    <text evidence="1">Belongs to the carbohydrate kinase PfkB family.</text>
</comment>
<dbReference type="InterPro" id="IPR011611">
    <property type="entry name" value="PfkB_dom"/>
</dbReference>
<dbReference type="Gene3D" id="3.40.1190.20">
    <property type="match status" value="1"/>
</dbReference>
<accession>A0ABM8GH62</accession>
<dbReference type="PROSITE" id="PS00584">
    <property type="entry name" value="PFKB_KINASES_2"/>
    <property type="match status" value="1"/>
</dbReference>
<proteinExistence type="inferred from homology"/>
<evidence type="ECO:0000256" key="3">
    <source>
        <dbReference type="ARBA" id="ARBA00022777"/>
    </source>
</evidence>
<feature type="domain" description="Carbohydrate kinase PfkB" evidence="4">
    <location>
        <begin position="17"/>
        <end position="141"/>
    </location>
</feature>
<sequence length="145" mass="15251">MLDANPRPGLIHDLDRFATNANRASARAALVKIGDEDAEILYRSSLIDAENQLLGLGASAVLATAGRHGAGITTQDRIHVHESIVSLPGPIVDTMGAGDATLSAVAAALLTEDARDEDFWRRALSRAMEIAAATCRAEGALLRLP</sequence>
<evidence type="ECO:0000313" key="5">
    <source>
        <dbReference type="EMBL" id="BDZ47700.1"/>
    </source>
</evidence>
<evidence type="ECO:0000259" key="4">
    <source>
        <dbReference type="Pfam" id="PF00294"/>
    </source>
</evidence>
<dbReference type="EMBL" id="AP027731">
    <property type="protein sequence ID" value="BDZ47700.1"/>
    <property type="molecule type" value="Genomic_DNA"/>
</dbReference>
<evidence type="ECO:0000256" key="2">
    <source>
        <dbReference type="ARBA" id="ARBA00022679"/>
    </source>
</evidence>
<evidence type="ECO:0000256" key="1">
    <source>
        <dbReference type="ARBA" id="ARBA00010688"/>
    </source>
</evidence>
<dbReference type="Pfam" id="PF00294">
    <property type="entry name" value="PfkB"/>
    <property type="match status" value="1"/>
</dbReference>
<organism evidence="5 6">
    <name type="scientific">Naasia aerilata</name>
    <dbReference type="NCBI Taxonomy" id="1162966"/>
    <lineage>
        <taxon>Bacteria</taxon>
        <taxon>Bacillati</taxon>
        <taxon>Actinomycetota</taxon>
        <taxon>Actinomycetes</taxon>
        <taxon>Micrococcales</taxon>
        <taxon>Microbacteriaceae</taxon>
        <taxon>Naasia</taxon>
    </lineage>
</organism>
<dbReference type="InterPro" id="IPR002173">
    <property type="entry name" value="Carboh/pur_kinase_PfkB_CS"/>
</dbReference>
<keyword evidence="2" id="KW-0808">Transferase</keyword>
<dbReference type="InterPro" id="IPR050306">
    <property type="entry name" value="PfkB_Carbo_kinase"/>
</dbReference>